<evidence type="ECO:0000256" key="1">
    <source>
        <dbReference type="ARBA" id="ARBA00022614"/>
    </source>
</evidence>
<dbReference type="InterPro" id="IPR027417">
    <property type="entry name" value="P-loop_NTPase"/>
</dbReference>
<keyword evidence="2" id="KW-0677">Repeat</keyword>
<dbReference type="SMART" id="SM00369">
    <property type="entry name" value="LRR_TYP"/>
    <property type="match status" value="4"/>
</dbReference>
<dbReference type="EMBL" id="JBJKBG010000006">
    <property type="protein sequence ID" value="KAL3734540.1"/>
    <property type="molecule type" value="Genomic_DNA"/>
</dbReference>
<dbReference type="Pfam" id="PF00931">
    <property type="entry name" value="NB-ARC"/>
    <property type="match status" value="1"/>
</dbReference>
<evidence type="ECO:0000259" key="5">
    <source>
        <dbReference type="PROSITE" id="PS50104"/>
    </source>
</evidence>
<dbReference type="Gene3D" id="3.40.50.300">
    <property type="entry name" value="P-loop containing nucleotide triphosphate hydrolases"/>
    <property type="match status" value="1"/>
</dbReference>
<sequence>MALVTKKRKKDSDTATSSSTGGGSEPLGAEFDVFLNFRGPDTRLNFTDFLYHSLNGAGIRVFLDDAEIRKGEQIGGELLHAINVSRIYIPIFSKNYASSAWCLRELAHMVDCLRRSMDKVILPIFFDVNPDDVKLRTELYVDALKRHEDRFSDDEVQRWTEALREVASVKGWHCKDSGQGELIKLLTDEVSRKLSRGARVVPDDLIGIDDHVQAVMDLLGKDSLDIRFVIIHGMSGVGKTTLAKVVFNQIASQFQGCSFLSDVREFSQQGKIVKLQNRLLSDIFKSPSIKVHDTDSGINMIRGRCRHKKVLIVLDNLDRRDQLVKLAQKWDWFGPGSRIIMTTRDIAFLKIYKTNASMHPEVYHFYEMEEMHSFFALRLFSRYAFDADTPPLQYDRRTRDIVEITGGLPLALVVIGSTLCNESEEVWDDVLAKLKKMPHKEVQAILKVSYDMLEYEQKEIFLDIACHMAGEKRSDAISMWRACDFFPSEAISILVKMSLIKIMNDDLWMHDQLRDLGRELVRKESIKHPGERSRIWSSTVAMDVIKRKEGTTKIVALKLGGQSQGCNITREDILGLVKLRFLEFDGGNFVGDFRNLLLELRWLSWQNCPLEFQAINFSPSNLVVLKISESDLTNDWGGWNQIMGHRRLKVLYLMNCRRLIKTPSFSTCLTLERLVVKDCERLVEIDPSISMLQDLKHLEINGCNGLRMLKGAPTALNPGTMCQSWLDSLGNLMCLSTLRMENLEFLELPDSIGEIPSLQQLSLSDSSVEKLPESIGKLISLVELNLSRTNIIELPNSIGELKRLEVLLMESCKLRKLPKAIGMLEKLEYLEASDCRFLEGEIPMEIEALSSLKILSLGNTCISVVPPTISHLSQLHDLGLRGCHELQQLPQLPTSLESLDISSSALQRIPDLSNLINLEYLYLSDGDRSRSLNMPHAPPNVCQAQELQWIGRLTKLTSLRLDLLDMTMLPADLSTLTELRVLELPGLSSQFLERIPPNIEGLRFFDLESTHGWSCLHTFKYLNRIDVCRSSLTEIQLDVLAQLEDLRQLHILDCQFLERLSRMQSLRKLWFLGLTNCPRLIEVQGLEYSESVEHILISSCPSLKELPDLSSLQNLETLHISHCDSLESLPVLANMETCRITVVSCRMLPRVICPFSAFGSGRL</sequence>
<feature type="region of interest" description="Disordered" evidence="4">
    <location>
        <begin position="1"/>
        <end position="24"/>
    </location>
</feature>
<dbReference type="PANTHER" id="PTHR11017">
    <property type="entry name" value="LEUCINE-RICH REPEAT-CONTAINING PROTEIN"/>
    <property type="match status" value="1"/>
</dbReference>
<dbReference type="InterPro" id="IPR003591">
    <property type="entry name" value="Leu-rich_rpt_typical-subtyp"/>
</dbReference>
<feature type="domain" description="TIR" evidence="5">
    <location>
        <begin position="29"/>
        <end position="194"/>
    </location>
</feature>
<reference evidence="6 7" key="1">
    <citation type="submission" date="2024-11" db="EMBL/GenBank/DDBJ databases">
        <title>Chromosome-level genome assembly of Eucalyptus globulus Labill. provides insights into its genome evolution.</title>
        <authorList>
            <person name="Li X."/>
        </authorList>
    </citation>
    <scope>NUCLEOTIDE SEQUENCE [LARGE SCALE GENOMIC DNA]</scope>
    <source>
        <strain evidence="6">CL2024</strain>
        <tissue evidence="6">Fresh tender leaves</tissue>
    </source>
</reference>
<evidence type="ECO:0000256" key="3">
    <source>
        <dbReference type="ARBA" id="ARBA00023027"/>
    </source>
</evidence>
<dbReference type="InterPro" id="IPR042197">
    <property type="entry name" value="Apaf_helical"/>
</dbReference>
<dbReference type="InterPro" id="IPR001611">
    <property type="entry name" value="Leu-rich_rpt"/>
</dbReference>
<organism evidence="6 7">
    <name type="scientific">Eucalyptus globulus</name>
    <name type="common">Tasmanian blue gum</name>
    <dbReference type="NCBI Taxonomy" id="34317"/>
    <lineage>
        <taxon>Eukaryota</taxon>
        <taxon>Viridiplantae</taxon>
        <taxon>Streptophyta</taxon>
        <taxon>Embryophyta</taxon>
        <taxon>Tracheophyta</taxon>
        <taxon>Spermatophyta</taxon>
        <taxon>Magnoliopsida</taxon>
        <taxon>eudicotyledons</taxon>
        <taxon>Gunneridae</taxon>
        <taxon>Pentapetalae</taxon>
        <taxon>rosids</taxon>
        <taxon>malvids</taxon>
        <taxon>Myrtales</taxon>
        <taxon>Myrtaceae</taxon>
        <taxon>Myrtoideae</taxon>
        <taxon>Eucalypteae</taxon>
        <taxon>Eucalyptus</taxon>
    </lineage>
</organism>
<keyword evidence="7" id="KW-1185">Reference proteome</keyword>
<comment type="caution">
    <text evidence="6">The sequence shown here is derived from an EMBL/GenBank/DDBJ whole genome shotgun (WGS) entry which is preliminary data.</text>
</comment>
<dbReference type="InterPro" id="IPR000157">
    <property type="entry name" value="TIR_dom"/>
</dbReference>
<dbReference type="SUPFAM" id="SSF52540">
    <property type="entry name" value="P-loop containing nucleoside triphosphate hydrolases"/>
    <property type="match status" value="1"/>
</dbReference>
<dbReference type="Gene3D" id="3.40.50.10140">
    <property type="entry name" value="Toll/interleukin-1 receptor homology (TIR) domain"/>
    <property type="match status" value="1"/>
</dbReference>
<evidence type="ECO:0000313" key="7">
    <source>
        <dbReference type="Proteomes" id="UP001634007"/>
    </source>
</evidence>
<keyword evidence="3" id="KW-0520">NAD</keyword>
<dbReference type="InterPro" id="IPR002182">
    <property type="entry name" value="NB-ARC"/>
</dbReference>
<keyword evidence="1" id="KW-0433">Leucine-rich repeat</keyword>
<evidence type="ECO:0000256" key="2">
    <source>
        <dbReference type="ARBA" id="ARBA00022737"/>
    </source>
</evidence>
<dbReference type="InterPro" id="IPR032675">
    <property type="entry name" value="LRR_dom_sf"/>
</dbReference>
<accession>A0ABD3K3E0</accession>
<gene>
    <name evidence="6" type="ORF">ACJRO7_023830</name>
</gene>
<dbReference type="PROSITE" id="PS50104">
    <property type="entry name" value="TIR"/>
    <property type="match status" value="1"/>
</dbReference>
<dbReference type="SMART" id="SM00255">
    <property type="entry name" value="TIR"/>
    <property type="match status" value="1"/>
</dbReference>
<dbReference type="PANTHER" id="PTHR11017:SF570">
    <property type="entry name" value="DISEASE RESISTANCE PROTEIN (TIR-NBS CLASS)-RELATED"/>
    <property type="match status" value="1"/>
</dbReference>
<dbReference type="PROSITE" id="PS51450">
    <property type="entry name" value="LRR"/>
    <property type="match status" value="1"/>
</dbReference>
<dbReference type="InterPro" id="IPR035897">
    <property type="entry name" value="Toll_tir_struct_dom_sf"/>
</dbReference>
<evidence type="ECO:0000256" key="4">
    <source>
        <dbReference type="SAM" id="MobiDB-lite"/>
    </source>
</evidence>
<dbReference type="Gene3D" id="3.80.10.10">
    <property type="entry name" value="Ribonuclease Inhibitor"/>
    <property type="match status" value="3"/>
</dbReference>
<dbReference type="InterPro" id="IPR058192">
    <property type="entry name" value="WHD_ROQ1-like"/>
</dbReference>
<dbReference type="PRINTS" id="PR00364">
    <property type="entry name" value="DISEASERSIST"/>
</dbReference>
<dbReference type="Proteomes" id="UP001634007">
    <property type="component" value="Unassembled WGS sequence"/>
</dbReference>
<dbReference type="Gene3D" id="1.10.8.430">
    <property type="entry name" value="Helical domain of apoptotic protease-activating factors"/>
    <property type="match status" value="1"/>
</dbReference>
<name>A0ABD3K3E0_EUCGL</name>
<proteinExistence type="predicted"/>
<evidence type="ECO:0000313" key="6">
    <source>
        <dbReference type="EMBL" id="KAL3734540.1"/>
    </source>
</evidence>
<dbReference type="SUPFAM" id="SSF52058">
    <property type="entry name" value="L domain-like"/>
    <property type="match status" value="2"/>
</dbReference>
<dbReference type="AlphaFoldDB" id="A0ABD3K3E0"/>
<dbReference type="FunFam" id="3.40.50.10140:FF:000007">
    <property type="entry name" value="Disease resistance protein (TIR-NBS-LRR class)"/>
    <property type="match status" value="1"/>
</dbReference>
<dbReference type="Pfam" id="PF01582">
    <property type="entry name" value="TIR"/>
    <property type="match status" value="1"/>
</dbReference>
<dbReference type="InterPro" id="IPR044974">
    <property type="entry name" value="Disease_R_plants"/>
</dbReference>
<dbReference type="SUPFAM" id="SSF52200">
    <property type="entry name" value="Toll/Interleukin receptor TIR domain"/>
    <property type="match status" value="1"/>
</dbReference>
<dbReference type="Pfam" id="PF23282">
    <property type="entry name" value="WHD_ROQ1"/>
    <property type="match status" value="1"/>
</dbReference>
<protein>
    <recommendedName>
        <fullName evidence="5">TIR domain-containing protein</fullName>
    </recommendedName>
</protein>